<evidence type="ECO:0000256" key="7">
    <source>
        <dbReference type="ARBA" id="ARBA00023098"/>
    </source>
</evidence>
<evidence type="ECO:0000256" key="2">
    <source>
        <dbReference type="ARBA" id="ARBA00005441"/>
    </source>
</evidence>
<gene>
    <name evidence="11" type="ORF">SSS_7397</name>
</gene>
<evidence type="ECO:0000259" key="10">
    <source>
        <dbReference type="Pfam" id="PF14360"/>
    </source>
</evidence>
<dbReference type="GO" id="GO:0005886">
    <property type="term" value="C:plasma membrane"/>
    <property type="evidence" value="ECO:0007669"/>
    <property type="project" value="TreeGrafter"/>
</dbReference>
<dbReference type="GO" id="GO:0006686">
    <property type="term" value="P:sphingomyelin biosynthetic process"/>
    <property type="evidence" value="ECO:0007669"/>
    <property type="project" value="TreeGrafter"/>
</dbReference>
<reference evidence="13" key="1">
    <citation type="journal article" date="2020" name="PLoS Negl. Trop. Dis.">
        <title>High-quality nuclear genome for Sarcoptes scabiei-A critical resource for a neglected parasite.</title>
        <authorList>
            <person name="Korhonen P.K."/>
            <person name="Gasser R.B."/>
            <person name="Ma G."/>
            <person name="Wang T."/>
            <person name="Stroehlein A.J."/>
            <person name="Young N.D."/>
            <person name="Ang C.S."/>
            <person name="Fernando D.D."/>
            <person name="Lu H.C."/>
            <person name="Taylor S."/>
            <person name="Reynolds S.L."/>
            <person name="Mofiz E."/>
            <person name="Najaraj S.H."/>
            <person name="Gowda H."/>
            <person name="Madugundu A."/>
            <person name="Renuse S."/>
            <person name="Holt D."/>
            <person name="Pandey A."/>
            <person name="Papenfuss A.T."/>
            <person name="Fischer K."/>
        </authorList>
    </citation>
    <scope>NUCLEOTIDE SEQUENCE [LARGE SCALE GENOMIC DNA]</scope>
</reference>
<dbReference type="EMBL" id="WVUK01000052">
    <property type="protein sequence ID" value="KAF7494784.1"/>
    <property type="molecule type" value="Genomic_DNA"/>
</dbReference>
<dbReference type="Pfam" id="PF14360">
    <property type="entry name" value="PAP2_C"/>
    <property type="match status" value="1"/>
</dbReference>
<sequence>MNNQHAAIFKPDLFKQKCLKTLVAFLFFCGNWYFNVLLIVLINERVPLNVLPLPDILFDLLPHWYLAIYFSEMYQSLLLSVLILIFLFHRSGNRIAQRYFVVTGIVLFMHAIFVSATRLSVPGIRDACIERIDQNLSNLEFLIEILHRATIFMQSFGLRIFSRRQFCGDYINSFQAVQIIIGYQFISTYIFYDEQKTLHYWIEKALRLLTAISLVFMIISKIHYSIDIVLAYYISTRIFNIYHTISFEEIFQHRSDGNLFRRLWWWPLIVYFEFNEEKISMFNKFDNNQFNSY</sequence>
<protein>
    <submittedName>
        <fullName evidence="11">Phosphatidylcholine:ceramide cholinephosphotransferase 2</fullName>
    </submittedName>
</protein>
<evidence type="ECO:0000256" key="3">
    <source>
        <dbReference type="ARBA" id="ARBA00022679"/>
    </source>
</evidence>
<dbReference type="InterPro" id="IPR045221">
    <property type="entry name" value="Sphingomyelin_synth-like"/>
</dbReference>
<organism evidence="11">
    <name type="scientific">Sarcoptes scabiei</name>
    <name type="common">Itch mite</name>
    <name type="synonym">Acarus scabiei</name>
    <dbReference type="NCBI Taxonomy" id="52283"/>
    <lineage>
        <taxon>Eukaryota</taxon>
        <taxon>Metazoa</taxon>
        <taxon>Ecdysozoa</taxon>
        <taxon>Arthropoda</taxon>
        <taxon>Chelicerata</taxon>
        <taxon>Arachnida</taxon>
        <taxon>Acari</taxon>
        <taxon>Acariformes</taxon>
        <taxon>Sarcoptiformes</taxon>
        <taxon>Astigmata</taxon>
        <taxon>Psoroptidia</taxon>
        <taxon>Sarcoptoidea</taxon>
        <taxon>Sarcoptidae</taxon>
        <taxon>Sarcoptinae</taxon>
        <taxon>Sarcoptes</taxon>
    </lineage>
</organism>
<evidence type="ECO:0000313" key="12">
    <source>
        <dbReference type="EnsemblMetazoa" id="KAF7494784.1"/>
    </source>
</evidence>
<evidence type="ECO:0000256" key="8">
    <source>
        <dbReference type="ARBA" id="ARBA00023136"/>
    </source>
</evidence>
<proteinExistence type="inferred from homology"/>
<keyword evidence="7" id="KW-0443">Lipid metabolism</keyword>
<dbReference type="GO" id="GO:0047493">
    <property type="term" value="F:ceramide cholinephosphotransferase activity"/>
    <property type="evidence" value="ECO:0007669"/>
    <property type="project" value="TreeGrafter"/>
</dbReference>
<evidence type="ECO:0000313" key="13">
    <source>
        <dbReference type="Proteomes" id="UP000070412"/>
    </source>
</evidence>
<feature type="transmembrane region" description="Helical" evidence="9">
    <location>
        <begin position="21"/>
        <end position="43"/>
    </location>
</feature>
<dbReference type="AlphaFoldDB" id="A0A834RCM9"/>
<feature type="domain" description="Sphingomyelin synthase-like" evidence="10">
    <location>
        <begin position="167"/>
        <end position="244"/>
    </location>
</feature>
<dbReference type="PANTHER" id="PTHR21290">
    <property type="entry name" value="SPHINGOMYELIN SYNTHETASE"/>
    <property type="match status" value="1"/>
</dbReference>
<feature type="transmembrane region" description="Helical" evidence="9">
    <location>
        <begin position="63"/>
        <end position="87"/>
    </location>
</feature>
<dbReference type="GO" id="GO:0046513">
    <property type="term" value="P:ceramide biosynthetic process"/>
    <property type="evidence" value="ECO:0007669"/>
    <property type="project" value="TreeGrafter"/>
</dbReference>
<dbReference type="EnsemblMetazoa" id="SSS_7397s_mrna">
    <property type="protein sequence ID" value="KAF7494784.1"/>
    <property type="gene ID" value="SSS_7397"/>
</dbReference>
<keyword evidence="5" id="KW-0746">Sphingolipid metabolism</keyword>
<dbReference type="Proteomes" id="UP000070412">
    <property type="component" value="Unassembled WGS sequence"/>
</dbReference>
<evidence type="ECO:0000256" key="9">
    <source>
        <dbReference type="SAM" id="Phobius"/>
    </source>
</evidence>
<evidence type="ECO:0000313" key="11">
    <source>
        <dbReference type="EMBL" id="KAF7494784.1"/>
    </source>
</evidence>
<feature type="transmembrane region" description="Helical" evidence="9">
    <location>
        <begin position="99"/>
        <end position="121"/>
    </location>
</feature>
<comment type="similarity">
    <text evidence="2">Belongs to the sphingomyelin synthase family.</text>
</comment>
<dbReference type="GO" id="GO:0000139">
    <property type="term" value="C:Golgi membrane"/>
    <property type="evidence" value="ECO:0007669"/>
    <property type="project" value="TreeGrafter"/>
</dbReference>
<feature type="transmembrane region" description="Helical" evidence="9">
    <location>
        <begin position="141"/>
        <end position="161"/>
    </location>
</feature>
<evidence type="ECO:0000256" key="1">
    <source>
        <dbReference type="ARBA" id="ARBA00004141"/>
    </source>
</evidence>
<dbReference type="GO" id="GO:0005789">
    <property type="term" value="C:endoplasmic reticulum membrane"/>
    <property type="evidence" value="ECO:0007669"/>
    <property type="project" value="TreeGrafter"/>
</dbReference>
<reference evidence="11" key="2">
    <citation type="submission" date="2020-01" db="EMBL/GenBank/DDBJ databases">
        <authorList>
            <person name="Korhonen P.K.K."/>
            <person name="Guangxu M.G."/>
            <person name="Wang T.W."/>
            <person name="Stroehlein A.J.S."/>
            <person name="Young N.D."/>
            <person name="Ang C.-S.A."/>
            <person name="Fernando D.W.F."/>
            <person name="Lu H.L."/>
            <person name="Taylor S.T."/>
            <person name="Ehtesham M.E.M."/>
            <person name="Najaraj S.H.N."/>
            <person name="Harsha G.H.G."/>
            <person name="Madugundu A.M."/>
            <person name="Renuse S.R."/>
            <person name="Holt D.H."/>
            <person name="Pandey A.P."/>
            <person name="Papenfuss A.P."/>
            <person name="Gasser R.B.G."/>
            <person name="Fischer K.F."/>
        </authorList>
    </citation>
    <scope>NUCLEOTIDE SEQUENCE</scope>
    <source>
        <strain evidence="11">SSS_KF_BRIS2020</strain>
    </source>
</reference>
<dbReference type="InterPro" id="IPR025749">
    <property type="entry name" value="Sphingomyelin_synth-like_dom"/>
</dbReference>
<evidence type="ECO:0000256" key="4">
    <source>
        <dbReference type="ARBA" id="ARBA00022692"/>
    </source>
</evidence>
<name>A0A834RCM9_SARSC</name>
<feature type="transmembrane region" description="Helical" evidence="9">
    <location>
        <begin position="212"/>
        <end position="234"/>
    </location>
</feature>
<keyword evidence="13" id="KW-1185">Reference proteome</keyword>
<evidence type="ECO:0000256" key="5">
    <source>
        <dbReference type="ARBA" id="ARBA00022919"/>
    </source>
</evidence>
<feature type="transmembrane region" description="Helical" evidence="9">
    <location>
        <begin position="173"/>
        <end position="192"/>
    </location>
</feature>
<comment type="subcellular location">
    <subcellularLocation>
        <location evidence="1">Membrane</location>
        <topology evidence="1">Multi-pass membrane protein</topology>
    </subcellularLocation>
</comment>
<keyword evidence="8 9" id="KW-0472">Membrane</keyword>
<reference evidence="12" key="3">
    <citation type="submission" date="2022-06" db="UniProtKB">
        <authorList>
            <consortium name="EnsemblMetazoa"/>
        </authorList>
    </citation>
    <scope>IDENTIFICATION</scope>
</reference>
<dbReference type="OrthoDB" id="422827at2759"/>
<accession>A0A834RCM9</accession>
<dbReference type="GO" id="GO:0033188">
    <property type="term" value="F:sphingomyelin synthase activity"/>
    <property type="evidence" value="ECO:0007669"/>
    <property type="project" value="TreeGrafter"/>
</dbReference>
<dbReference type="PANTHER" id="PTHR21290:SF27">
    <property type="entry name" value="PHOSPHATIDYLCHOLINE:CERAMIDE CHOLINEPHOSPHOTRANSFERASE 1"/>
    <property type="match status" value="1"/>
</dbReference>
<keyword evidence="6 9" id="KW-1133">Transmembrane helix</keyword>
<keyword evidence="3 11" id="KW-0808">Transferase</keyword>
<keyword evidence="4 9" id="KW-0812">Transmembrane</keyword>
<evidence type="ECO:0000256" key="6">
    <source>
        <dbReference type="ARBA" id="ARBA00022989"/>
    </source>
</evidence>